<evidence type="ECO:0000256" key="1">
    <source>
        <dbReference type="SAM" id="MobiDB-lite"/>
    </source>
</evidence>
<name>A0A550C8N5_9AGAR</name>
<dbReference type="Gene3D" id="2.170.270.10">
    <property type="entry name" value="SET domain"/>
    <property type="match status" value="1"/>
</dbReference>
<dbReference type="Pfam" id="PF00856">
    <property type="entry name" value="SET"/>
    <property type="match status" value="1"/>
</dbReference>
<sequence>MRSPGKSATKAGSSNRSQAGVLDIQSSPNKPQPREASSSQLDSAGPIIPVTQRRLVRKSWAWGALVLLLGLILYSSRGETLLSVPDYDDDDATKFVVADLPGKGKGLVAVRDIEQGELLIREKPLFRVPFSSNVFAASDPKGIIAKGLRDASSEGRDAFLNLSYIGLPDTFDPAADPQRHALAIFQTNAVSAGDMVGIFPRMARLNHGCASAFNSVYSWREREGALVVHALKPIPEGSELLTTYFDTKRPRDDRRRVLYWHSCTCSVCSLPEAKSRAVDRQLSDMTNEYGRLATWAEGQITGLEAIRTVHLLWRLGTSTGYWSERGRLAADAAWVAAAHHDERAARSWAALAKQWYTYELGADSAEVEETMRIMADPTSHPAWGTRQRLSVGDTRGLR</sequence>
<dbReference type="Proteomes" id="UP000320762">
    <property type="component" value="Unassembled WGS sequence"/>
</dbReference>
<organism evidence="4 5">
    <name type="scientific">Schizophyllum amplum</name>
    <dbReference type="NCBI Taxonomy" id="97359"/>
    <lineage>
        <taxon>Eukaryota</taxon>
        <taxon>Fungi</taxon>
        <taxon>Dikarya</taxon>
        <taxon>Basidiomycota</taxon>
        <taxon>Agaricomycotina</taxon>
        <taxon>Agaricomycetes</taxon>
        <taxon>Agaricomycetidae</taxon>
        <taxon>Agaricales</taxon>
        <taxon>Schizophyllaceae</taxon>
        <taxon>Schizophyllum</taxon>
    </lineage>
</organism>
<keyword evidence="2" id="KW-0472">Membrane</keyword>
<keyword evidence="5" id="KW-1185">Reference proteome</keyword>
<feature type="domain" description="SET" evidence="3">
    <location>
        <begin position="93"/>
        <end position="245"/>
    </location>
</feature>
<accession>A0A550C8N5</accession>
<proteinExistence type="predicted"/>
<dbReference type="SUPFAM" id="SSF82199">
    <property type="entry name" value="SET domain"/>
    <property type="match status" value="1"/>
</dbReference>
<dbReference type="AlphaFoldDB" id="A0A550C8N5"/>
<evidence type="ECO:0000313" key="4">
    <source>
        <dbReference type="EMBL" id="TRM61145.1"/>
    </source>
</evidence>
<gene>
    <name evidence="4" type="ORF">BD626DRAFT_406364</name>
</gene>
<dbReference type="SMART" id="SM00317">
    <property type="entry name" value="SET"/>
    <property type="match status" value="1"/>
</dbReference>
<dbReference type="PANTHER" id="PTHR47332:SF4">
    <property type="entry name" value="SET DOMAIN-CONTAINING PROTEIN 5"/>
    <property type="match status" value="1"/>
</dbReference>
<dbReference type="EMBL" id="VDMD01000018">
    <property type="protein sequence ID" value="TRM61145.1"/>
    <property type="molecule type" value="Genomic_DNA"/>
</dbReference>
<dbReference type="InterPro" id="IPR053185">
    <property type="entry name" value="SET_domain_protein"/>
</dbReference>
<dbReference type="STRING" id="97359.A0A550C8N5"/>
<dbReference type="PANTHER" id="PTHR47332">
    <property type="entry name" value="SET DOMAIN-CONTAINING PROTEIN 5"/>
    <property type="match status" value="1"/>
</dbReference>
<keyword evidence="2" id="KW-1133">Transmembrane helix</keyword>
<feature type="region of interest" description="Disordered" evidence="1">
    <location>
        <begin position="1"/>
        <end position="43"/>
    </location>
</feature>
<dbReference type="PROSITE" id="PS50280">
    <property type="entry name" value="SET"/>
    <property type="match status" value="1"/>
</dbReference>
<feature type="compositionally biased region" description="Polar residues" evidence="1">
    <location>
        <begin position="10"/>
        <end position="42"/>
    </location>
</feature>
<dbReference type="InterPro" id="IPR001214">
    <property type="entry name" value="SET_dom"/>
</dbReference>
<keyword evidence="2" id="KW-0812">Transmembrane</keyword>
<dbReference type="InterPro" id="IPR046341">
    <property type="entry name" value="SET_dom_sf"/>
</dbReference>
<dbReference type="CDD" id="cd20071">
    <property type="entry name" value="SET_SMYD"/>
    <property type="match status" value="1"/>
</dbReference>
<evidence type="ECO:0000259" key="3">
    <source>
        <dbReference type="PROSITE" id="PS50280"/>
    </source>
</evidence>
<evidence type="ECO:0000313" key="5">
    <source>
        <dbReference type="Proteomes" id="UP000320762"/>
    </source>
</evidence>
<protein>
    <recommendedName>
        <fullName evidence="3">SET domain-containing protein</fullName>
    </recommendedName>
</protein>
<feature type="transmembrane region" description="Helical" evidence="2">
    <location>
        <begin position="59"/>
        <end position="76"/>
    </location>
</feature>
<comment type="caution">
    <text evidence="4">The sequence shown here is derived from an EMBL/GenBank/DDBJ whole genome shotgun (WGS) entry which is preliminary data.</text>
</comment>
<reference evidence="4 5" key="1">
    <citation type="journal article" date="2019" name="New Phytol.">
        <title>Comparative genomics reveals unique wood-decay strategies and fruiting body development in the Schizophyllaceae.</title>
        <authorList>
            <person name="Almasi E."/>
            <person name="Sahu N."/>
            <person name="Krizsan K."/>
            <person name="Balint B."/>
            <person name="Kovacs G.M."/>
            <person name="Kiss B."/>
            <person name="Cseklye J."/>
            <person name="Drula E."/>
            <person name="Henrissat B."/>
            <person name="Nagy I."/>
            <person name="Chovatia M."/>
            <person name="Adam C."/>
            <person name="LaButti K."/>
            <person name="Lipzen A."/>
            <person name="Riley R."/>
            <person name="Grigoriev I.V."/>
            <person name="Nagy L.G."/>
        </authorList>
    </citation>
    <scope>NUCLEOTIDE SEQUENCE [LARGE SCALE GENOMIC DNA]</scope>
    <source>
        <strain evidence="4 5">NL-1724</strain>
    </source>
</reference>
<dbReference type="OrthoDB" id="265717at2759"/>
<evidence type="ECO:0000256" key="2">
    <source>
        <dbReference type="SAM" id="Phobius"/>
    </source>
</evidence>